<dbReference type="GO" id="GO:0007623">
    <property type="term" value="P:circadian rhythm"/>
    <property type="evidence" value="ECO:0007669"/>
    <property type="project" value="InterPro"/>
</dbReference>
<protein>
    <recommendedName>
        <fullName evidence="4">Protein LNK1</fullName>
    </recommendedName>
</protein>
<dbReference type="OrthoDB" id="618331at2759"/>
<sequence length="654" mass="72724">MSNICMFEFEDNVWDRFDEIENDDLIVPHSGSPHNNQFVIEGDGSKKSLHKLRGIRSSNRVSSYGTLGKEELYLQNMTQNERMPEKDSWSEGVFSSCDGDSYREEKRLTSDDTGMSDHFFKSSNIDSGGSEFCADDTVSENKCVVEDDSACQHSKNHTSQADNELSFLDNDGWLDIGNLEDVDRMLSCDLTFGMESLNNEEEFCWFSSSHGAEGSDDALMSDLKLHCADVSPLKNISGYNMDSSKENIEVLPINGSNRKSSHDDKKIRSQMDVDVNGVAASLSMFSESDTKSGHKDALVPEEKKKLPKSSSAGKRKIGNSVHLYTPPEQYGDINQQFGASSSGVTSLDSNQKQKQNIDYDSLGCIQTQIHLTHPGFSHGPNHTSLSSSFYGPGAELDGHRPPFIQSSYASNTESYHGHSSEASALETNEKREKYHNHDEHLVSRSFKSERRTNEMPFYSPGSSQLVAHQFENENEGQSKVRGVSLGFSSEIDSSTVQESSPISSALDQNSFEANSFYHLQQLLDQLDIKTKLCIRDSLYRLAKSSEQRHTNSNADGIIGDGTEAFKDTMTQDASRCTGFMDIETNTNPIDRSIAHLLFHRPTDQSTMLQNNIAPFKSSAVIHESAINPVKAENQVFQEDFSTDAEKKLLGGYTK</sequence>
<gene>
    <name evidence="2" type="ORF">KIW84_015740</name>
</gene>
<feature type="region of interest" description="Disordered" evidence="1">
    <location>
        <begin position="393"/>
        <end position="429"/>
    </location>
</feature>
<dbReference type="GO" id="GO:0006355">
    <property type="term" value="P:regulation of DNA-templated transcription"/>
    <property type="evidence" value="ECO:0007669"/>
    <property type="project" value="InterPro"/>
</dbReference>
<dbReference type="InterPro" id="IPR039928">
    <property type="entry name" value="LNK"/>
</dbReference>
<dbReference type="Gramene" id="Psat01G0574000-T1">
    <property type="protein sequence ID" value="KAI5448435.1"/>
    <property type="gene ID" value="KIW84_015740"/>
</dbReference>
<evidence type="ECO:0000313" key="2">
    <source>
        <dbReference type="EMBL" id="KAI5448435.1"/>
    </source>
</evidence>
<evidence type="ECO:0008006" key="4">
    <source>
        <dbReference type="Google" id="ProtNLM"/>
    </source>
</evidence>
<accession>A0A9D5BRP1</accession>
<feature type="region of interest" description="Disordered" evidence="1">
    <location>
        <begin position="285"/>
        <end position="352"/>
    </location>
</feature>
<evidence type="ECO:0000313" key="3">
    <source>
        <dbReference type="Proteomes" id="UP001058974"/>
    </source>
</evidence>
<dbReference type="Proteomes" id="UP001058974">
    <property type="component" value="Chromosome 1"/>
</dbReference>
<proteinExistence type="predicted"/>
<reference evidence="2 3" key="1">
    <citation type="journal article" date="2022" name="Nat. Genet.">
        <title>Improved pea reference genome and pan-genome highlight genomic features and evolutionary characteristics.</title>
        <authorList>
            <person name="Yang T."/>
            <person name="Liu R."/>
            <person name="Luo Y."/>
            <person name="Hu S."/>
            <person name="Wang D."/>
            <person name="Wang C."/>
            <person name="Pandey M.K."/>
            <person name="Ge S."/>
            <person name="Xu Q."/>
            <person name="Li N."/>
            <person name="Li G."/>
            <person name="Huang Y."/>
            <person name="Saxena R.K."/>
            <person name="Ji Y."/>
            <person name="Li M."/>
            <person name="Yan X."/>
            <person name="He Y."/>
            <person name="Liu Y."/>
            <person name="Wang X."/>
            <person name="Xiang C."/>
            <person name="Varshney R.K."/>
            <person name="Ding H."/>
            <person name="Gao S."/>
            <person name="Zong X."/>
        </authorList>
    </citation>
    <scope>NUCLEOTIDE SEQUENCE [LARGE SCALE GENOMIC DNA]</scope>
    <source>
        <strain evidence="2 3">cv. Zhongwan 6</strain>
    </source>
</reference>
<feature type="compositionally biased region" description="Polar residues" evidence="1">
    <location>
        <begin position="332"/>
        <end position="352"/>
    </location>
</feature>
<keyword evidence="3" id="KW-1185">Reference proteome</keyword>
<dbReference type="PANTHER" id="PTHR33334:SF16">
    <property type="entry name" value="SIALOPHOSPHOPROTEIN-LIKE PROTEIN, PUTATIVE-RELATED"/>
    <property type="match status" value="1"/>
</dbReference>
<comment type="caution">
    <text evidence="2">The sequence shown here is derived from an EMBL/GenBank/DDBJ whole genome shotgun (WGS) entry which is preliminary data.</text>
</comment>
<dbReference type="EMBL" id="JAMSHJ010000001">
    <property type="protein sequence ID" value="KAI5448435.1"/>
    <property type="molecule type" value="Genomic_DNA"/>
</dbReference>
<dbReference type="AlphaFoldDB" id="A0A9D5BRP1"/>
<organism evidence="2 3">
    <name type="scientific">Pisum sativum</name>
    <name type="common">Garden pea</name>
    <name type="synonym">Lathyrus oleraceus</name>
    <dbReference type="NCBI Taxonomy" id="3888"/>
    <lineage>
        <taxon>Eukaryota</taxon>
        <taxon>Viridiplantae</taxon>
        <taxon>Streptophyta</taxon>
        <taxon>Embryophyta</taxon>
        <taxon>Tracheophyta</taxon>
        <taxon>Spermatophyta</taxon>
        <taxon>Magnoliopsida</taxon>
        <taxon>eudicotyledons</taxon>
        <taxon>Gunneridae</taxon>
        <taxon>Pentapetalae</taxon>
        <taxon>rosids</taxon>
        <taxon>fabids</taxon>
        <taxon>Fabales</taxon>
        <taxon>Fabaceae</taxon>
        <taxon>Papilionoideae</taxon>
        <taxon>50 kb inversion clade</taxon>
        <taxon>NPAAA clade</taxon>
        <taxon>Hologalegina</taxon>
        <taxon>IRL clade</taxon>
        <taxon>Fabeae</taxon>
        <taxon>Lathyrus</taxon>
    </lineage>
</organism>
<dbReference type="PANTHER" id="PTHR33334">
    <property type="entry name" value="PROTEIN LNK1"/>
    <property type="match status" value="1"/>
</dbReference>
<name>A0A9D5BRP1_PEA</name>
<feature type="compositionally biased region" description="Basic and acidic residues" evidence="1">
    <location>
        <begin position="288"/>
        <end position="304"/>
    </location>
</feature>
<dbReference type="Gramene" id="PSAT_LOCUS3775_t1">
    <property type="protein sequence ID" value="CAL5183199.1"/>
    <property type="gene ID" value="PSAT_LOCUS3775"/>
</dbReference>
<feature type="compositionally biased region" description="Polar residues" evidence="1">
    <location>
        <begin position="404"/>
        <end position="414"/>
    </location>
</feature>
<evidence type="ECO:0000256" key="1">
    <source>
        <dbReference type="SAM" id="MobiDB-lite"/>
    </source>
</evidence>